<keyword evidence="1" id="KW-0472">Membrane</keyword>
<dbReference type="AlphaFoldDB" id="A0AAJ5WPQ6"/>
<dbReference type="Pfam" id="PF20703">
    <property type="entry name" value="nSTAND1"/>
    <property type="match status" value="1"/>
</dbReference>
<dbReference type="InterPro" id="IPR027417">
    <property type="entry name" value="P-loop_NTPase"/>
</dbReference>
<dbReference type="SUPFAM" id="SSF52540">
    <property type="entry name" value="P-loop containing nucleoside triphosphate hydrolases"/>
    <property type="match status" value="1"/>
</dbReference>
<evidence type="ECO:0000259" key="2">
    <source>
        <dbReference type="Pfam" id="PF20703"/>
    </source>
</evidence>
<organism evidence="3 4">
    <name type="scientific">Candidatus Pseudobacter hemicellulosilyticus</name>
    <dbReference type="NCBI Taxonomy" id="3121375"/>
    <lineage>
        <taxon>Bacteria</taxon>
        <taxon>Pseudomonadati</taxon>
        <taxon>Bacteroidota</taxon>
        <taxon>Chitinophagia</taxon>
        <taxon>Chitinophagales</taxon>
        <taxon>Chitinophagaceae</taxon>
        <taxon>Pseudobacter</taxon>
    </lineage>
</organism>
<dbReference type="InterPro" id="IPR049052">
    <property type="entry name" value="nSTAND1"/>
</dbReference>
<evidence type="ECO:0000313" key="3">
    <source>
        <dbReference type="EMBL" id="WEK34510.1"/>
    </source>
</evidence>
<keyword evidence="1" id="KW-1133">Transmembrane helix</keyword>
<dbReference type="Proteomes" id="UP001220610">
    <property type="component" value="Chromosome"/>
</dbReference>
<feature type="domain" description="Novel STAND NTPase 1" evidence="2">
    <location>
        <begin position="16"/>
        <end position="338"/>
    </location>
</feature>
<keyword evidence="1" id="KW-0812">Transmembrane</keyword>
<reference evidence="3" key="1">
    <citation type="submission" date="2023-03" db="EMBL/GenBank/DDBJ databases">
        <title>Andean soil-derived lignocellulolytic bacterial consortium as a source of novel taxa and putative plastic-active enzymes.</title>
        <authorList>
            <person name="Diaz-Garcia L."/>
            <person name="Chuvochina M."/>
            <person name="Feuerriegel G."/>
            <person name="Bunk B."/>
            <person name="Sproer C."/>
            <person name="Streit W.R."/>
            <person name="Rodriguez L.M."/>
            <person name="Overmann J."/>
            <person name="Jimenez D.J."/>
        </authorList>
    </citation>
    <scope>NUCLEOTIDE SEQUENCE</scope>
    <source>
        <strain evidence="3">MAG 7</strain>
    </source>
</reference>
<dbReference type="EMBL" id="CP119311">
    <property type="protein sequence ID" value="WEK34510.1"/>
    <property type="molecule type" value="Genomic_DNA"/>
</dbReference>
<dbReference type="SUPFAM" id="SSF82171">
    <property type="entry name" value="DPP6 N-terminal domain-like"/>
    <property type="match status" value="1"/>
</dbReference>
<feature type="transmembrane region" description="Helical" evidence="1">
    <location>
        <begin position="544"/>
        <end position="564"/>
    </location>
</feature>
<evidence type="ECO:0000313" key="4">
    <source>
        <dbReference type="Proteomes" id="UP001220610"/>
    </source>
</evidence>
<evidence type="ECO:0000256" key="1">
    <source>
        <dbReference type="SAM" id="Phobius"/>
    </source>
</evidence>
<name>A0AAJ5WPQ6_9BACT</name>
<proteinExistence type="predicted"/>
<dbReference type="Gene3D" id="3.40.50.300">
    <property type="entry name" value="P-loop containing nucleotide triphosphate hydrolases"/>
    <property type="match status" value="1"/>
</dbReference>
<gene>
    <name evidence="3" type="ORF">P0Y53_18640</name>
</gene>
<protein>
    <recommendedName>
        <fullName evidence="2">Novel STAND NTPase 1 domain-containing protein</fullName>
    </recommendedName>
</protein>
<dbReference type="Gene3D" id="2.130.10.10">
    <property type="entry name" value="YVTN repeat-like/Quinoprotein amine dehydrogenase"/>
    <property type="match status" value="1"/>
</dbReference>
<sequence length="1084" mass="124000">MQISKTRKFFQIKSRYPGLFPFKEEQVNLFFGREREIRELYNLILSETTVVLFAKSGVGKSSLLQAGLFPKLKENGYYPIKVRFKEAADTEGLQPAVHAQATPVSFWQKLFRGFQHNTEPLMDEEPAANRFTPLQILVDILEKESAAGNNQLKLDRENILYNKEAPRLWELFKATSIRRPAPAMVSLEEETANLIQVQQSELPDGSKPGQPKALPRSASQQDMIPVLVFDQFEEFFLRSYEERHEFLCQLAELLHTLTPNRISEWLRNTRMSDRSREMINWTKPPVVKCIFAIRDDKLSEIDQLRAYIPLILRSRYKLSPLNYTNAREAIERPAQQNGEFSVVPFSFEENTINNIILQLSGAPLVTPVPTAAPDSPTDPLAMPSLHLNGIDGSQLQQVASHIEQLVWKAGGARNPVQVDKTLIDPDKDVQLILDNYYEEQLRKLGSGSDILLCRNIIENHLVSGGARASITASQMTALLKEKRSYFTRKREDYLVERMINVRLIKEEYTHLGKTYELSHDTLVNSVTKYASENRIRTLTRQKGIYIGWFGLTLLFLALSIFFAYRLNESSNATNLKLADSYYEQGNHFMAFNIWDNYIQGYISAGGNKADIRRSMDSLVFFDISGGNRMEVIGDSLVAVHEKDNTIYLWEYQPRKQRLDTLATFQDAYNLEVSAPHRFLAYRSLQGELIVYNIKDHQSFRIDDARFAGTPANPGLVYEDRKDARMCFVQGSDLISYIDAKGFLRIYDPAKRQAVALTIPIGRMDTYDAGCLREFVKADPDQQLLAVNIEDSLLVYDISRPAQPVRVWGAEVYLSFMNNPSAKVLYQKKDTLYALSFNAGTVSTNPISSVRLGYTRVLFTPDRLHMAFYNGNDLLIVYNTANGQLTNTQLRSQPNKQYPARYRYSIRSLNWLSDTKLQFADNDSLLKTYNLSRGRITDSLISSNQPPDNPYYKIAIDSAGRLSATDKAFNVTIYEDTLLLLDATNPYRNKIWDNRKSKLAYIDLDEKGQAYLKVVDLLEKKVVCKVKGQYVEVLFHGNIITVTDMYGNKGCFLLNNALTRDYKYYRNLYPKLSLAQKKRLGLTIL</sequence>
<accession>A0AAJ5WPQ6</accession>
<dbReference type="InterPro" id="IPR015943">
    <property type="entry name" value="WD40/YVTN_repeat-like_dom_sf"/>
</dbReference>